<dbReference type="SUPFAM" id="SSF52172">
    <property type="entry name" value="CheY-like"/>
    <property type="match status" value="1"/>
</dbReference>
<evidence type="ECO:0000313" key="4">
    <source>
        <dbReference type="Proteomes" id="UP000697710"/>
    </source>
</evidence>
<dbReference type="InterPro" id="IPR001789">
    <property type="entry name" value="Sig_transdc_resp-reg_receiver"/>
</dbReference>
<sequence length="147" mass="15766">MTIRMAVVNDYEVVVHGVAAMLRSYTDRIEVVELDADASVVSPVDIALYDTFAQPQGDQAAVGRLVTNPQVRKVVVYTWNLDPDLEQASLRKGASGYLSKRLTAAELVSALEAVHDGEVIASAEDATKAPIGGDWPGRAEGLTPRES</sequence>
<keyword evidence="1" id="KW-0597">Phosphoprotein</keyword>
<name>A0A956M2A8_UNCEI</name>
<organism evidence="3 4">
    <name type="scientific">Eiseniibacteriota bacterium</name>
    <dbReference type="NCBI Taxonomy" id="2212470"/>
    <lineage>
        <taxon>Bacteria</taxon>
        <taxon>Candidatus Eiseniibacteriota</taxon>
    </lineage>
</organism>
<dbReference type="PANTHER" id="PTHR45566:SF2">
    <property type="entry name" value="NARL SUBFAMILY"/>
    <property type="match status" value="1"/>
</dbReference>
<evidence type="ECO:0000259" key="2">
    <source>
        <dbReference type="PROSITE" id="PS50110"/>
    </source>
</evidence>
<feature type="modified residue" description="4-aspartylphosphate" evidence="1">
    <location>
        <position position="50"/>
    </location>
</feature>
<proteinExistence type="predicted"/>
<dbReference type="InterPro" id="IPR011006">
    <property type="entry name" value="CheY-like_superfamily"/>
</dbReference>
<dbReference type="AlphaFoldDB" id="A0A956M2A8"/>
<dbReference type="PROSITE" id="PS50110">
    <property type="entry name" value="RESPONSE_REGULATORY"/>
    <property type="match status" value="1"/>
</dbReference>
<dbReference type="EMBL" id="JAGQHR010000431">
    <property type="protein sequence ID" value="MCA9728615.1"/>
    <property type="molecule type" value="Genomic_DNA"/>
</dbReference>
<dbReference type="GO" id="GO:0000160">
    <property type="term" value="P:phosphorelay signal transduction system"/>
    <property type="evidence" value="ECO:0007669"/>
    <property type="project" value="InterPro"/>
</dbReference>
<comment type="caution">
    <text evidence="3">The sequence shown here is derived from an EMBL/GenBank/DDBJ whole genome shotgun (WGS) entry which is preliminary data.</text>
</comment>
<evidence type="ECO:0000313" key="3">
    <source>
        <dbReference type="EMBL" id="MCA9728615.1"/>
    </source>
</evidence>
<dbReference type="Proteomes" id="UP000697710">
    <property type="component" value="Unassembled WGS sequence"/>
</dbReference>
<dbReference type="InterPro" id="IPR051015">
    <property type="entry name" value="EvgA-like"/>
</dbReference>
<dbReference type="Gene3D" id="3.40.50.2300">
    <property type="match status" value="1"/>
</dbReference>
<accession>A0A956M2A8</accession>
<feature type="non-terminal residue" evidence="3">
    <location>
        <position position="147"/>
    </location>
</feature>
<feature type="domain" description="Response regulatory" evidence="2">
    <location>
        <begin position="4"/>
        <end position="115"/>
    </location>
</feature>
<reference evidence="3" key="1">
    <citation type="submission" date="2020-04" db="EMBL/GenBank/DDBJ databases">
        <authorList>
            <person name="Zhang T."/>
        </authorList>
    </citation>
    <scope>NUCLEOTIDE SEQUENCE</scope>
    <source>
        <strain evidence="3">HKST-UBA01</strain>
    </source>
</reference>
<reference evidence="3" key="2">
    <citation type="journal article" date="2021" name="Microbiome">
        <title>Successional dynamics and alternative stable states in a saline activated sludge microbial community over 9 years.</title>
        <authorList>
            <person name="Wang Y."/>
            <person name="Ye J."/>
            <person name="Ju F."/>
            <person name="Liu L."/>
            <person name="Boyd J.A."/>
            <person name="Deng Y."/>
            <person name="Parks D.H."/>
            <person name="Jiang X."/>
            <person name="Yin X."/>
            <person name="Woodcroft B.J."/>
            <person name="Tyson G.W."/>
            <person name="Hugenholtz P."/>
            <person name="Polz M.F."/>
            <person name="Zhang T."/>
        </authorList>
    </citation>
    <scope>NUCLEOTIDE SEQUENCE</scope>
    <source>
        <strain evidence="3">HKST-UBA01</strain>
    </source>
</reference>
<dbReference type="PANTHER" id="PTHR45566">
    <property type="entry name" value="HTH-TYPE TRANSCRIPTIONAL REGULATOR YHJB-RELATED"/>
    <property type="match status" value="1"/>
</dbReference>
<gene>
    <name evidence="3" type="ORF">KC729_13080</name>
</gene>
<evidence type="ECO:0000256" key="1">
    <source>
        <dbReference type="PROSITE-ProRule" id="PRU00169"/>
    </source>
</evidence>
<protein>
    <submittedName>
        <fullName evidence="3">Response regulator transcription factor</fullName>
    </submittedName>
</protein>